<evidence type="ECO:0000256" key="1">
    <source>
        <dbReference type="ARBA" id="ARBA00022723"/>
    </source>
</evidence>
<dbReference type="CDD" id="cd09641">
    <property type="entry name" value="Cas3''_I"/>
    <property type="match status" value="1"/>
</dbReference>
<name>A0A2J6X8T4_9BACT</name>
<dbReference type="GO" id="GO:0046872">
    <property type="term" value="F:metal ion binding"/>
    <property type="evidence" value="ECO:0007669"/>
    <property type="project" value="UniProtKB-KW"/>
</dbReference>
<dbReference type="Gene3D" id="1.10.3210.30">
    <property type="match status" value="1"/>
</dbReference>
<keyword evidence="1" id="KW-0479">Metal-binding</keyword>
<dbReference type="GO" id="GO:0051607">
    <property type="term" value="P:defense response to virus"/>
    <property type="evidence" value="ECO:0007669"/>
    <property type="project" value="UniProtKB-KW"/>
</dbReference>
<feature type="domain" description="HD Cas3-type" evidence="5">
    <location>
        <begin position="32"/>
        <end position="250"/>
    </location>
</feature>
<evidence type="ECO:0000256" key="3">
    <source>
        <dbReference type="ARBA" id="ARBA00023118"/>
    </source>
</evidence>
<evidence type="ECO:0000259" key="5">
    <source>
        <dbReference type="PROSITE" id="PS51643"/>
    </source>
</evidence>
<accession>A0A2J6X8T4</accession>
<dbReference type="PROSITE" id="PS51643">
    <property type="entry name" value="HD_CAS3"/>
    <property type="match status" value="1"/>
</dbReference>
<dbReference type="GO" id="GO:0004519">
    <property type="term" value="F:endonuclease activity"/>
    <property type="evidence" value="ECO:0007669"/>
    <property type="project" value="UniProtKB-KW"/>
</dbReference>
<keyword evidence="3" id="KW-0051">Antiviral defense</keyword>
<keyword evidence="6" id="KW-0255">Endonuclease</keyword>
<evidence type="ECO:0000313" key="6">
    <source>
        <dbReference type="EMBL" id="PMP83648.1"/>
    </source>
</evidence>
<evidence type="ECO:0000256" key="2">
    <source>
        <dbReference type="ARBA" id="ARBA00022801"/>
    </source>
</evidence>
<dbReference type="Proteomes" id="UP000236910">
    <property type="component" value="Unassembled WGS sequence"/>
</dbReference>
<keyword evidence="6" id="KW-0540">Nuclease</keyword>
<comment type="caution">
    <text evidence="6">The sequence shown here is derived from an EMBL/GenBank/DDBJ whole genome shotgun (WGS) entry which is preliminary data.</text>
</comment>
<dbReference type="InterPro" id="IPR006483">
    <property type="entry name" value="CRISPR-assoc_Cas3_HD"/>
</dbReference>
<feature type="coiled-coil region" evidence="4">
    <location>
        <begin position="166"/>
        <end position="193"/>
    </location>
</feature>
<organism evidence="6 7">
    <name type="scientific">Caldisericum exile</name>
    <dbReference type="NCBI Taxonomy" id="693075"/>
    <lineage>
        <taxon>Bacteria</taxon>
        <taxon>Pseudomonadati</taxon>
        <taxon>Caldisericota/Cryosericota group</taxon>
        <taxon>Caldisericota</taxon>
        <taxon>Caldisericia</taxon>
        <taxon>Caldisericales</taxon>
        <taxon>Caldisericaceae</taxon>
        <taxon>Caldisericum</taxon>
    </lineage>
</organism>
<dbReference type="NCBIfam" id="TIGR01596">
    <property type="entry name" value="cas3_HD"/>
    <property type="match status" value="1"/>
</dbReference>
<keyword evidence="4" id="KW-0175">Coiled coil</keyword>
<sequence length="325" mass="37753">MIKSANYQYFWQILGETMSNPSPVWAKSIEKTGGTPLRLHEHINHALEIFNKIGQRIKGPLDEIIRLAIFCHDLGKVLPAFQICTLKNKNYSPNSPLINIPHSLFSLLLINKNKLREELSQFDIDTDTYLEFILSAIAYHHWRENFFELIVFPHTGILDFLDELDIPSKTELRKNLKEEIKQLNNLNKSWKELIDFDEEMAQGLRNGVPFSKYARPPYQLYFLPMRADINEQKLKDWILIAGFLQRADHFASFCEEGGEDTIEPEIEPVDYNTVKERVKEKIKANEDGSIWQLSKLTNHQDKNIILIAPTGYGKTEFAFLWGSDE</sequence>
<dbReference type="InterPro" id="IPR038257">
    <property type="entry name" value="CRISPR-assoc_Cas3_HD_sf"/>
</dbReference>
<feature type="non-terminal residue" evidence="6">
    <location>
        <position position="325"/>
    </location>
</feature>
<dbReference type="EMBL" id="PNIX01000082">
    <property type="protein sequence ID" value="PMP83648.1"/>
    <property type="molecule type" value="Genomic_DNA"/>
</dbReference>
<keyword evidence="2" id="KW-0378">Hydrolase</keyword>
<dbReference type="Pfam" id="PF18019">
    <property type="entry name" value="Cas3_HD"/>
    <property type="match status" value="1"/>
</dbReference>
<protein>
    <submittedName>
        <fullName evidence="6">CRISPR-associated endonuclease Cas3</fullName>
    </submittedName>
</protein>
<evidence type="ECO:0000256" key="4">
    <source>
        <dbReference type="SAM" id="Coils"/>
    </source>
</evidence>
<gene>
    <name evidence="6" type="ORF">C0175_01415</name>
</gene>
<proteinExistence type="predicted"/>
<evidence type="ECO:0000313" key="7">
    <source>
        <dbReference type="Proteomes" id="UP000236910"/>
    </source>
</evidence>
<dbReference type="GO" id="GO:0016787">
    <property type="term" value="F:hydrolase activity"/>
    <property type="evidence" value="ECO:0007669"/>
    <property type="project" value="UniProtKB-KW"/>
</dbReference>
<dbReference type="AlphaFoldDB" id="A0A2J6X8T4"/>
<reference evidence="6 7" key="1">
    <citation type="submission" date="2018-01" db="EMBL/GenBank/DDBJ databases">
        <title>Metagenomic assembled genomes from two thermal pools in the Uzon Caldera, Kamchatka, Russia.</title>
        <authorList>
            <person name="Wilkins L."/>
            <person name="Ettinger C."/>
        </authorList>
    </citation>
    <scope>NUCLEOTIDE SEQUENCE [LARGE SCALE GENOMIC DNA]</scope>
    <source>
        <strain evidence="6">ARK-10</strain>
    </source>
</reference>